<gene>
    <name evidence="2" type="ORF">DealDRAFT_2529</name>
</gene>
<reference evidence="2 3" key="1">
    <citation type="submission" date="2009-02" db="EMBL/GenBank/DDBJ databases">
        <title>Sequencing of the draft genome and assembly of Dethiobacter alkaliphilus AHT 1.</title>
        <authorList>
            <consortium name="US DOE Joint Genome Institute (JGI-PGF)"/>
            <person name="Lucas S."/>
            <person name="Copeland A."/>
            <person name="Lapidus A."/>
            <person name="Glavina del Rio T."/>
            <person name="Dalin E."/>
            <person name="Tice H."/>
            <person name="Bruce D."/>
            <person name="Goodwin L."/>
            <person name="Pitluck S."/>
            <person name="Larimer F."/>
            <person name="Land M.L."/>
            <person name="Hauser L."/>
            <person name="Muyzer G."/>
        </authorList>
    </citation>
    <scope>NUCLEOTIDE SEQUENCE [LARGE SCALE GENOMIC DNA]</scope>
    <source>
        <strain evidence="2 3">AHT 1</strain>
    </source>
</reference>
<dbReference type="PANTHER" id="PTHR33930:SF2">
    <property type="entry name" value="BLR3452 PROTEIN"/>
    <property type="match status" value="1"/>
</dbReference>
<dbReference type="GO" id="GO:0051920">
    <property type="term" value="F:peroxiredoxin activity"/>
    <property type="evidence" value="ECO:0007669"/>
    <property type="project" value="InterPro"/>
</dbReference>
<dbReference type="InterPro" id="IPR029032">
    <property type="entry name" value="AhpD-like"/>
</dbReference>
<protein>
    <submittedName>
        <fullName evidence="2">Alkylhydroperoxidase like protein, AhpD family</fullName>
    </submittedName>
</protein>
<dbReference type="AlphaFoldDB" id="C0GJ70"/>
<evidence type="ECO:0000259" key="1">
    <source>
        <dbReference type="Pfam" id="PF02627"/>
    </source>
</evidence>
<keyword evidence="2" id="KW-0560">Oxidoreductase</keyword>
<sequence>MTLNTLKKLEENQKKIAGVLPEAMANFKAFHDAALKDGVLPAREKILIGLAIAVSKQCSYCIVKYVNTAMEAGISLEEMIEACGVVILMNGGPGAAYTSLVLEAYEDLS</sequence>
<dbReference type="Pfam" id="PF02627">
    <property type="entry name" value="CMD"/>
    <property type="match status" value="1"/>
</dbReference>
<dbReference type="RefSeq" id="WP_008518021.1">
    <property type="nucleotide sequence ID" value="NZ_ACJM01000015.1"/>
</dbReference>
<dbReference type="EMBL" id="ACJM01000015">
    <property type="protein sequence ID" value="EEG76555.1"/>
    <property type="molecule type" value="Genomic_DNA"/>
</dbReference>
<dbReference type="Gene3D" id="1.20.1290.10">
    <property type="entry name" value="AhpD-like"/>
    <property type="match status" value="1"/>
</dbReference>
<dbReference type="STRING" id="555088.DealDRAFT_2529"/>
<evidence type="ECO:0000313" key="3">
    <source>
        <dbReference type="Proteomes" id="UP000006443"/>
    </source>
</evidence>
<feature type="domain" description="Carboxymuconolactone decarboxylase-like" evidence="1">
    <location>
        <begin position="21"/>
        <end position="103"/>
    </location>
</feature>
<dbReference type="InterPro" id="IPR003779">
    <property type="entry name" value="CMD-like"/>
</dbReference>
<evidence type="ECO:0000313" key="2">
    <source>
        <dbReference type="EMBL" id="EEG76555.1"/>
    </source>
</evidence>
<dbReference type="eggNOG" id="COG0599">
    <property type="taxonomic scope" value="Bacteria"/>
</dbReference>
<organism evidence="2 3">
    <name type="scientific">Dethiobacter alkaliphilus AHT 1</name>
    <dbReference type="NCBI Taxonomy" id="555088"/>
    <lineage>
        <taxon>Bacteria</taxon>
        <taxon>Bacillati</taxon>
        <taxon>Bacillota</taxon>
        <taxon>Dethiobacteria</taxon>
        <taxon>Dethiobacterales</taxon>
        <taxon>Dethiobacteraceae</taxon>
        <taxon>Dethiobacter</taxon>
    </lineage>
</organism>
<proteinExistence type="predicted"/>
<dbReference type="SUPFAM" id="SSF69118">
    <property type="entry name" value="AhpD-like"/>
    <property type="match status" value="1"/>
</dbReference>
<comment type="caution">
    <text evidence="2">The sequence shown here is derived from an EMBL/GenBank/DDBJ whole genome shotgun (WGS) entry which is preliminary data.</text>
</comment>
<keyword evidence="2" id="KW-0575">Peroxidase</keyword>
<accession>C0GJ70</accession>
<dbReference type="PANTHER" id="PTHR33930">
    <property type="entry name" value="ALKYL HYDROPEROXIDE REDUCTASE AHPD"/>
    <property type="match status" value="1"/>
</dbReference>
<dbReference type="OrthoDB" id="9806086at2"/>
<dbReference type="Proteomes" id="UP000006443">
    <property type="component" value="Unassembled WGS sequence"/>
</dbReference>
<name>C0GJ70_DETAL</name>
<keyword evidence="3" id="KW-1185">Reference proteome</keyword>